<dbReference type="CDD" id="cd23763">
    <property type="entry name" value="ASKHA_ATPase_ROK"/>
    <property type="match status" value="1"/>
</dbReference>
<dbReference type="Pfam" id="PF00480">
    <property type="entry name" value="ROK"/>
    <property type="match status" value="1"/>
</dbReference>
<keyword evidence="2" id="KW-0808">Transferase</keyword>
<dbReference type="Gene3D" id="3.30.420.40">
    <property type="match status" value="2"/>
</dbReference>
<dbReference type="AlphaFoldDB" id="A0A511Z4N5"/>
<comment type="similarity">
    <text evidence="1">Belongs to the ROK (NagC/XylR) family.</text>
</comment>
<dbReference type="Proteomes" id="UP000321901">
    <property type="component" value="Unassembled WGS sequence"/>
</dbReference>
<sequence length="300" mass="32915">MAVALFRADGVMVSSTVKKSETEDGELLYHLFTNACDELCTKAGVERTGIKGISIGLPGIVDVDKGVAVFQNNLPWRDFPIKERLSGIFTEADIKVDNDVYMAAWGEYKQRGFAEESLVYVTLSTGISCCSIIGGQFVRGAGMAGEIGFGIVDDRMLSLETQVSGPAMEAKGKTAFADPDMTLHDIMDRYYANDDQAVFILNEAVRALAKQVHHTLLLLDPHAIVLGGGVFNNHPRLVEAVKNELADYLQHPLFKGKEKRIETSLLKGNAGLWGAFFRFGTRKKDSVEESNPIYCLTNEV</sequence>
<proteinExistence type="inferred from homology"/>
<dbReference type="SUPFAM" id="SSF53067">
    <property type="entry name" value="Actin-like ATPase domain"/>
    <property type="match status" value="1"/>
</dbReference>
<comment type="caution">
    <text evidence="2">The sequence shown here is derived from an EMBL/GenBank/DDBJ whole genome shotgun (WGS) entry which is preliminary data.</text>
</comment>
<dbReference type="GO" id="GO:0016301">
    <property type="term" value="F:kinase activity"/>
    <property type="evidence" value="ECO:0007669"/>
    <property type="project" value="UniProtKB-KW"/>
</dbReference>
<protein>
    <submittedName>
        <fullName evidence="2">Glucokinase</fullName>
    </submittedName>
</protein>
<organism evidence="2 3">
    <name type="scientific">Sporosarcina luteola</name>
    <dbReference type="NCBI Taxonomy" id="582850"/>
    <lineage>
        <taxon>Bacteria</taxon>
        <taxon>Bacillati</taxon>
        <taxon>Bacillota</taxon>
        <taxon>Bacilli</taxon>
        <taxon>Bacillales</taxon>
        <taxon>Caryophanaceae</taxon>
        <taxon>Sporosarcina</taxon>
    </lineage>
</organism>
<dbReference type="EMBL" id="BJYL01000008">
    <property type="protein sequence ID" value="GEN82401.1"/>
    <property type="molecule type" value="Genomic_DNA"/>
</dbReference>
<dbReference type="InterPro" id="IPR043129">
    <property type="entry name" value="ATPase_NBD"/>
</dbReference>
<dbReference type="InterPro" id="IPR000600">
    <property type="entry name" value="ROK"/>
</dbReference>
<accession>A0A511Z4N5</accession>
<gene>
    <name evidence="2" type="ORF">SLU01_07130</name>
</gene>
<name>A0A511Z4N5_9BACL</name>
<keyword evidence="2" id="KW-0418">Kinase</keyword>
<evidence type="ECO:0000256" key="1">
    <source>
        <dbReference type="ARBA" id="ARBA00006479"/>
    </source>
</evidence>
<evidence type="ECO:0000313" key="2">
    <source>
        <dbReference type="EMBL" id="GEN82401.1"/>
    </source>
</evidence>
<reference evidence="2 3" key="1">
    <citation type="submission" date="2019-07" db="EMBL/GenBank/DDBJ databases">
        <title>Whole genome shotgun sequence of Sporosarcina luteola NBRC 105378.</title>
        <authorList>
            <person name="Hosoyama A."/>
            <person name="Uohara A."/>
            <person name="Ohji S."/>
            <person name="Ichikawa N."/>
        </authorList>
    </citation>
    <scope>NUCLEOTIDE SEQUENCE [LARGE SCALE GENOMIC DNA]</scope>
    <source>
        <strain evidence="2 3">NBRC 105378</strain>
    </source>
</reference>
<dbReference type="PANTHER" id="PTHR18964:SF149">
    <property type="entry name" value="BIFUNCTIONAL UDP-N-ACETYLGLUCOSAMINE 2-EPIMERASE_N-ACETYLMANNOSAMINE KINASE"/>
    <property type="match status" value="1"/>
</dbReference>
<evidence type="ECO:0000313" key="3">
    <source>
        <dbReference type="Proteomes" id="UP000321901"/>
    </source>
</evidence>
<keyword evidence="3" id="KW-1185">Reference proteome</keyword>
<dbReference type="PANTHER" id="PTHR18964">
    <property type="entry name" value="ROK (REPRESSOR, ORF, KINASE) FAMILY"/>
    <property type="match status" value="1"/>
</dbReference>